<protein>
    <recommendedName>
        <fullName evidence="4">Chemotaxis protein</fullName>
    </recommendedName>
</protein>
<dbReference type="OrthoDB" id="9839427at2"/>
<name>A0A255Z456_9PROT</name>
<dbReference type="RefSeq" id="WP_094454493.1">
    <property type="nucleotide sequence ID" value="NZ_NOXU01000023.1"/>
</dbReference>
<organism evidence="2 3">
    <name type="scientific">Niveispirillum lacus</name>
    <dbReference type="NCBI Taxonomy" id="1981099"/>
    <lineage>
        <taxon>Bacteria</taxon>
        <taxon>Pseudomonadati</taxon>
        <taxon>Pseudomonadota</taxon>
        <taxon>Alphaproteobacteria</taxon>
        <taxon>Rhodospirillales</taxon>
        <taxon>Azospirillaceae</taxon>
        <taxon>Niveispirillum</taxon>
    </lineage>
</organism>
<keyword evidence="3" id="KW-1185">Reference proteome</keyword>
<dbReference type="Proteomes" id="UP000216998">
    <property type="component" value="Unassembled WGS sequence"/>
</dbReference>
<evidence type="ECO:0000256" key="1">
    <source>
        <dbReference type="SAM" id="Phobius"/>
    </source>
</evidence>
<proteinExistence type="predicted"/>
<evidence type="ECO:0008006" key="4">
    <source>
        <dbReference type="Google" id="ProtNLM"/>
    </source>
</evidence>
<gene>
    <name evidence="2" type="ORF">CHU95_05385</name>
</gene>
<evidence type="ECO:0000313" key="3">
    <source>
        <dbReference type="Proteomes" id="UP000216998"/>
    </source>
</evidence>
<dbReference type="AlphaFoldDB" id="A0A255Z456"/>
<sequence>MDAFSTDTLTGAGMGLAAAGALAGLRWLVMGKAREIDGLPAQVQALRLDLVRTGARLDRAEADIANDKAGRRAFGTVEILVSKISADIGHLSADLQKLSDRHERGNQEIWAAIDRMRGAG</sequence>
<feature type="transmembrane region" description="Helical" evidence="1">
    <location>
        <begin position="12"/>
        <end position="29"/>
    </location>
</feature>
<keyword evidence="1" id="KW-0812">Transmembrane</keyword>
<evidence type="ECO:0000313" key="2">
    <source>
        <dbReference type="EMBL" id="OYQ36222.1"/>
    </source>
</evidence>
<comment type="caution">
    <text evidence="2">The sequence shown here is derived from an EMBL/GenBank/DDBJ whole genome shotgun (WGS) entry which is preliminary data.</text>
</comment>
<keyword evidence="1" id="KW-0472">Membrane</keyword>
<dbReference type="EMBL" id="NOXU01000023">
    <property type="protein sequence ID" value="OYQ36222.1"/>
    <property type="molecule type" value="Genomic_DNA"/>
</dbReference>
<accession>A0A255Z456</accession>
<reference evidence="2 3" key="1">
    <citation type="submission" date="2017-07" db="EMBL/GenBank/DDBJ databases">
        <title>Niveispirillum cyanobacteriorum sp. nov., isolated from cyanobacterial aggregates in a eutrophic lake.</title>
        <authorList>
            <person name="Cai H."/>
        </authorList>
    </citation>
    <scope>NUCLEOTIDE SEQUENCE [LARGE SCALE GENOMIC DNA]</scope>
    <source>
        <strain evidence="3">TH1-14</strain>
    </source>
</reference>
<keyword evidence="1" id="KW-1133">Transmembrane helix</keyword>